<sequence length="325" mass="33301">VTTAPLLVEATRGDQVESRHEVDAVVATADGTMLESWGDPDRLVLPRSAVKPVQALPLVTTGAADAFGLGPVELALSCSSHDGEADHVVALSGWLARIGCSVDDLACGTHLPLAESAAAALLTTGGSSSPLHNNCSGKHVGFLTMCRHLGLPTDGYLSADHPLHREHVTPAMSQAFGFDPDAQRPGIDGCGIPVWAVPLDRLATGWAGLATSEPGLRLLDAMAAEPFFVAGSDRACTRLIREAGGAAVVKTGAEGVYCGVVPATGVGIALKARDGARRGSEAALTWVLGRLGVIDGDGTYPLTNHADTRVGEVRVSDGGSTRAAP</sequence>
<dbReference type="PANTHER" id="PTHR42110:SF1">
    <property type="entry name" value="L-ASPARAGINASE, PUTATIVE (AFU_ORTHOLOGUE AFUA_3G11890)-RELATED"/>
    <property type="match status" value="1"/>
</dbReference>
<proteinExistence type="predicted"/>
<evidence type="ECO:0008006" key="2">
    <source>
        <dbReference type="Google" id="ProtNLM"/>
    </source>
</evidence>
<gene>
    <name evidence="1" type="ORF">METZ01_LOCUS49120</name>
</gene>
<dbReference type="EMBL" id="UINC01002398">
    <property type="protein sequence ID" value="SUZ96266.1"/>
    <property type="molecule type" value="Genomic_DNA"/>
</dbReference>
<dbReference type="PANTHER" id="PTHR42110">
    <property type="entry name" value="L-ASPARAGINASE, PUTATIVE (AFU_ORTHOLOGUE AFUA_3G11890)-RELATED"/>
    <property type="match status" value="1"/>
</dbReference>
<protein>
    <recommendedName>
        <fullName evidence="2">L-asparaginase II</fullName>
    </recommendedName>
</protein>
<accession>A0A381RWN7</accession>
<feature type="non-terminal residue" evidence="1">
    <location>
        <position position="1"/>
    </location>
</feature>
<dbReference type="AlphaFoldDB" id="A0A381RWN7"/>
<dbReference type="InterPro" id="IPR010349">
    <property type="entry name" value="Asparaginase_II"/>
</dbReference>
<organism evidence="1">
    <name type="scientific">marine metagenome</name>
    <dbReference type="NCBI Taxonomy" id="408172"/>
    <lineage>
        <taxon>unclassified sequences</taxon>
        <taxon>metagenomes</taxon>
        <taxon>ecological metagenomes</taxon>
    </lineage>
</organism>
<evidence type="ECO:0000313" key="1">
    <source>
        <dbReference type="EMBL" id="SUZ96266.1"/>
    </source>
</evidence>
<dbReference type="Pfam" id="PF06089">
    <property type="entry name" value="Asparaginase_II"/>
    <property type="match status" value="1"/>
</dbReference>
<reference evidence="1" key="1">
    <citation type="submission" date="2018-05" db="EMBL/GenBank/DDBJ databases">
        <authorList>
            <person name="Lanie J.A."/>
            <person name="Ng W.-L."/>
            <person name="Kazmierczak K.M."/>
            <person name="Andrzejewski T.M."/>
            <person name="Davidsen T.M."/>
            <person name="Wayne K.J."/>
            <person name="Tettelin H."/>
            <person name="Glass J.I."/>
            <person name="Rusch D."/>
            <person name="Podicherti R."/>
            <person name="Tsui H.-C.T."/>
            <person name="Winkler M.E."/>
        </authorList>
    </citation>
    <scope>NUCLEOTIDE SEQUENCE</scope>
</reference>
<name>A0A381RWN7_9ZZZZ</name>